<comment type="caution">
    <text evidence="3">The sequence shown here is derived from an EMBL/GenBank/DDBJ whole genome shotgun (WGS) entry which is preliminary data.</text>
</comment>
<keyword evidence="4" id="KW-1185">Reference proteome</keyword>
<dbReference type="InterPro" id="IPR018391">
    <property type="entry name" value="PQQ_b-propeller_rpt"/>
</dbReference>
<evidence type="ECO:0000259" key="2">
    <source>
        <dbReference type="Pfam" id="PF13360"/>
    </source>
</evidence>
<reference evidence="3" key="1">
    <citation type="submission" date="2022-11" db="EMBL/GenBank/DDBJ databases">
        <authorList>
            <person name="Somphong A."/>
            <person name="Phongsopitanun W."/>
        </authorList>
    </citation>
    <scope>NUCLEOTIDE SEQUENCE</scope>
    <source>
        <strain evidence="3">Pm04-4</strain>
    </source>
</reference>
<dbReference type="EMBL" id="JAPNTZ010000014">
    <property type="protein sequence ID" value="MCY1143087.1"/>
    <property type="molecule type" value="Genomic_DNA"/>
</dbReference>
<gene>
    <name evidence="3" type="ORF">OWR29_34260</name>
</gene>
<dbReference type="InterPro" id="IPR011047">
    <property type="entry name" value="Quinoprotein_ADH-like_sf"/>
</dbReference>
<dbReference type="SMART" id="SM00564">
    <property type="entry name" value="PQQ"/>
    <property type="match status" value="6"/>
</dbReference>
<dbReference type="RefSeq" id="WP_267567564.1">
    <property type="nucleotide sequence ID" value="NZ_JAPNTZ010000014.1"/>
</dbReference>
<accession>A0ABT4B9C0</accession>
<evidence type="ECO:0000313" key="3">
    <source>
        <dbReference type="EMBL" id="MCY1143087.1"/>
    </source>
</evidence>
<feature type="chain" id="PRO_5046154229" evidence="1">
    <location>
        <begin position="25"/>
        <end position="387"/>
    </location>
</feature>
<dbReference type="PANTHER" id="PTHR34512:SF30">
    <property type="entry name" value="OUTER MEMBRANE PROTEIN ASSEMBLY FACTOR BAMB"/>
    <property type="match status" value="1"/>
</dbReference>
<protein>
    <submittedName>
        <fullName evidence="3">PQQ-binding-like beta-propeller repeat protein</fullName>
    </submittedName>
</protein>
<feature type="domain" description="Pyrrolo-quinoline quinone repeat" evidence="2">
    <location>
        <begin position="260"/>
        <end position="352"/>
    </location>
</feature>
<feature type="domain" description="Pyrrolo-quinoline quinone repeat" evidence="2">
    <location>
        <begin position="56"/>
        <end position="235"/>
    </location>
</feature>
<organism evidence="3 4">
    <name type="scientific">Paractinoplanes pyxinae</name>
    <dbReference type="NCBI Taxonomy" id="2997416"/>
    <lineage>
        <taxon>Bacteria</taxon>
        <taxon>Bacillati</taxon>
        <taxon>Actinomycetota</taxon>
        <taxon>Actinomycetes</taxon>
        <taxon>Micromonosporales</taxon>
        <taxon>Micromonosporaceae</taxon>
        <taxon>Paractinoplanes</taxon>
    </lineage>
</organism>
<dbReference type="PANTHER" id="PTHR34512">
    <property type="entry name" value="CELL SURFACE PROTEIN"/>
    <property type="match status" value="1"/>
</dbReference>
<keyword evidence="1" id="KW-0732">Signal</keyword>
<feature type="signal peptide" evidence="1">
    <location>
        <begin position="1"/>
        <end position="24"/>
    </location>
</feature>
<evidence type="ECO:0000256" key="1">
    <source>
        <dbReference type="SAM" id="SignalP"/>
    </source>
</evidence>
<dbReference type="Gene3D" id="2.130.10.10">
    <property type="entry name" value="YVTN repeat-like/Quinoprotein amine dehydrogenase"/>
    <property type="match status" value="2"/>
</dbReference>
<dbReference type="InterPro" id="IPR002372">
    <property type="entry name" value="PQQ_rpt_dom"/>
</dbReference>
<proteinExistence type="predicted"/>
<dbReference type="Pfam" id="PF13360">
    <property type="entry name" value="PQQ_2"/>
    <property type="match status" value="2"/>
</dbReference>
<dbReference type="Proteomes" id="UP001151002">
    <property type="component" value="Unassembled WGS sequence"/>
</dbReference>
<dbReference type="SUPFAM" id="SSF50998">
    <property type="entry name" value="Quinoprotein alcohol dehydrogenase-like"/>
    <property type="match status" value="2"/>
</dbReference>
<dbReference type="InterPro" id="IPR015943">
    <property type="entry name" value="WD40/YVTN_repeat-like_dom_sf"/>
</dbReference>
<name>A0ABT4B9C0_9ACTN</name>
<sequence length="387" mass="40776">MKSRYLAVAVVAATALGGPLWAPAAASVPDSWAQAAAHATGDHFNPGEIRLTPATAAKLKPRWSVPLREAKCAFPAAPLIAAGRLVTAESYRIRAYDATTGKLAWQTADTTKKTSITLAAVVGTRLVAQSRDCRSGKTFLTAYDVTTGKVLFSKRIPETMYGVLVDKGVVLGSVWDATISKYGIRAYRIADGSRVWARQGSSIAGETIAAGGKILVVDDTSTTAVDVTTGRTVWSAGTGCFTPIGASPDGGTFYMRCDPDGLIRRVSADTGAVVKTFPNHGSTYGFATDGERVYLHTFANQVIAVDATDGHRVWTASFTDDAPFEFAIGGGVVYGYRGDAHPVAAFDTRTGKEIKLDATTATFRSAPMVANGRLYGRTASAVTVYAP</sequence>
<evidence type="ECO:0000313" key="4">
    <source>
        <dbReference type="Proteomes" id="UP001151002"/>
    </source>
</evidence>